<dbReference type="Pfam" id="PF07690">
    <property type="entry name" value="MFS_1"/>
    <property type="match status" value="1"/>
</dbReference>
<keyword evidence="8" id="KW-1185">Reference proteome</keyword>
<feature type="domain" description="Major facilitator superfamily (MFS) profile" evidence="6">
    <location>
        <begin position="17"/>
        <end position="403"/>
    </location>
</feature>
<dbReference type="InterPro" id="IPR020846">
    <property type="entry name" value="MFS_dom"/>
</dbReference>
<dbReference type="PANTHER" id="PTHR23527">
    <property type="entry name" value="BLL3282 PROTEIN"/>
    <property type="match status" value="1"/>
</dbReference>
<reference evidence="8" key="1">
    <citation type="journal article" date="2019" name="Int. J. Syst. Evol. Microbiol.">
        <title>The Global Catalogue of Microorganisms (GCM) 10K type strain sequencing project: providing services to taxonomists for standard genome sequencing and annotation.</title>
        <authorList>
            <consortium name="The Broad Institute Genomics Platform"/>
            <consortium name="The Broad Institute Genome Sequencing Center for Infectious Disease"/>
            <person name="Wu L."/>
            <person name="Ma J."/>
        </authorList>
    </citation>
    <scope>NUCLEOTIDE SEQUENCE [LARGE SCALE GENOMIC DNA]</scope>
    <source>
        <strain evidence="8">TISTR 1514</strain>
    </source>
</reference>
<feature type="transmembrane region" description="Helical" evidence="5">
    <location>
        <begin position="87"/>
        <end position="115"/>
    </location>
</feature>
<keyword evidence="4 5" id="KW-0472">Membrane</keyword>
<dbReference type="PANTHER" id="PTHR23527:SF1">
    <property type="entry name" value="BLL3282 PROTEIN"/>
    <property type="match status" value="1"/>
</dbReference>
<feature type="transmembrane region" description="Helical" evidence="5">
    <location>
        <begin position="313"/>
        <end position="333"/>
    </location>
</feature>
<sequence length="410" mass="42144">MPTERTTHDAPQRAPRILLFVLMAAMAVGVMFNFGVTSLSAPLIESFGITDGQFGLILSTIFLSAGLTATVLGVLADRLSTVMQMALIMLGTLAAFVLTIFWHTFAGFLVAALLVGPAQALSNPVTNRLIATRVPKAQRSAWMGWKQSGVQMGMLVAGLTFPLIASVGGWTLAGTVGAAVCAACFGVAFAVLRRRSGRGAGPRTGAVQLPGRGDKLPGAVWIFTAISFLNAVGTQGVNAYVSLFSVREFGFPVEIGGLVIGVIGVIGIASRVGWGRVNGGWGRPAPLISIMSLGGVVGLVALSLASVTGQVCLLWLGIAMHAALPLAANVVINSGIIMAAPAARIGIASGLVSAGMYLGFALGPALVGQLIDLTGTFQASWAAAAGTYVLCFLLALLLSYLQRGPRAPLN</sequence>
<dbReference type="Gene3D" id="1.20.1250.20">
    <property type="entry name" value="MFS general substrate transporter like domains"/>
    <property type="match status" value="2"/>
</dbReference>
<evidence type="ECO:0000313" key="8">
    <source>
        <dbReference type="Proteomes" id="UP001597492"/>
    </source>
</evidence>
<name>A0ABW5V173_9MICO</name>
<feature type="transmembrane region" description="Helical" evidence="5">
    <location>
        <begin position="56"/>
        <end position="75"/>
    </location>
</feature>
<comment type="caution">
    <text evidence="7">The sequence shown here is derived from an EMBL/GenBank/DDBJ whole genome shotgun (WGS) entry which is preliminary data.</text>
</comment>
<evidence type="ECO:0000256" key="4">
    <source>
        <dbReference type="ARBA" id="ARBA00023136"/>
    </source>
</evidence>
<evidence type="ECO:0000256" key="2">
    <source>
        <dbReference type="ARBA" id="ARBA00022692"/>
    </source>
</evidence>
<gene>
    <name evidence="7" type="ORF">ACFSW7_12375</name>
</gene>
<dbReference type="SUPFAM" id="SSF103473">
    <property type="entry name" value="MFS general substrate transporter"/>
    <property type="match status" value="1"/>
</dbReference>
<dbReference type="InterPro" id="IPR011701">
    <property type="entry name" value="MFS"/>
</dbReference>
<feature type="transmembrane region" description="Helical" evidence="5">
    <location>
        <begin position="219"/>
        <end position="243"/>
    </location>
</feature>
<dbReference type="Proteomes" id="UP001597492">
    <property type="component" value="Unassembled WGS sequence"/>
</dbReference>
<dbReference type="InterPro" id="IPR036259">
    <property type="entry name" value="MFS_trans_sf"/>
</dbReference>
<feature type="transmembrane region" description="Helical" evidence="5">
    <location>
        <begin position="379"/>
        <end position="401"/>
    </location>
</feature>
<comment type="subcellular location">
    <subcellularLocation>
        <location evidence="1">Cell membrane</location>
        <topology evidence="1">Multi-pass membrane protein</topology>
    </subcellularLocation>
</comment>
<feature type="transmembrane region" description="Helical" evidence="5">
    <location>
        <begin position="345"/>
        <end position="367"/>
    </location>
</feature>
<accession>A0ABW5V173</accession>
<dbReference type="InterPro" id="IPR052952">
    <property type="entry name" value="MFS-Transporter"/>
</dbReference>
<keyword evidence="2 5" id="KW-0812">Transmembrane</keyword>
<feature type="transmembrane region" description="Helical" evidence="5">
    <location>
        <begin position="286"/>
        <end position="307"/>
    </location>
</feature>
<proteinExistence type="predicted"/>
<dbReference type="EMBL" id="JBHUNE010000009">
    <property type="protein sequence ID" value="MFD2759171.1"/>
    <property type="molecule type" value="Genomic_DNA"/>
</dbReference>
<evidence type="ECO:0000256" key="1">
    <source>
        <dbReference type="ARBA" id="ARBA00004651"/>
    </source>
</evidence>
<feature type="transmembrane region" description="Helical" evidence="5">
    <location>
        <begin position="17"/>
        <end position="36"/>
    </location>
</feature>
<organism evidence="7 8">
    <name type="scientific">Gulosibacter faecalis</name>
    <dbReference type="NCBI Taxonomy" id="272240"/>
    <lineage>
        <taxon>Bacteria</taxon>
        <taxon>Bacillati</taxon>
        <taxon>Actinomycetota</taxon>
        <taxon>Actinomycetes</taxon>
        <taxon>Micrococcales</taxon>
        <taxon>Microbacteriaceae</taxon>
        <taxon>Gulosibacter</taxon>
    </lineage>
</organism>
<evidence type="ECO:0000256" key="3">
    <source>
        <dbReference type="ARBA" id="ARBA00022989"/>
    </source>
</evidence>
<evidence type="ECO:0000313" key="7">
    <source>
        <dbReference type="EMBL" id="MFD2759171.1"/>
    </source>
</evidence>
<dbReference type="RefSeq" id="WP_026339723.1">
    <property type="nucleotide sequence ID" value="NZ_JBHUNE010000009.1"/>
</dbReference>
<feature type="transmembrane region" description="Helical" evidence="5">
    <location>
        <begin position="170"/>
        <end position="192"/>
    </location>
</feature>
<feature type="transmembrane region" description="Helical" evidence="5">
    <location>
        <begin position="255"/>
        <end position="274"/>
    </location>
</feature>
<dbReference type="PROSITE" id="PS50850">
    <property type="entry name" value="MFS"/>
    <property type="match status" value="1"/>
</dbReference>
<evidence type="ECO:0000259" key="6">
    <source>
        <dbReference type="PROSITE" id="PS50850"/>
    </source>
</evidence>
<keyword evidence="3 5" id="KW-1133">Transmembrane helix</keyword>
<evidence type="ECO:0000256" key="5">
    <source>
        <dbReference type="SAM" id="Phobius"/>
    </source>
</evidence>
<protein>
    <submittedName>
        <fullName evidence="7">MFS transporter</fullName>
    </submittedName>
</protein>